<evidence type="ECO:0000256" key="1">
    <source>
        <dbReference type="SAM" id="MobiDB-lite"/>
    </source>
</evidence>
<gene>
    <name evidence="3" type="ORF">AVEN_253885_1</name>
    <name evidence="2" type="ORF">AVEN_51498_1</name>
</gene>
<accession>A0A4Y2U2W0</accession>
<feature type="region of interest" description="Disordered" evidence="1">
    <location>
        <begin position="1"/>
        <end position="84"/>
    </location>
</feature>
<dbReference type="EMBL" id="BGPR01032431">
    <property type="protein sequence ID" value="GBO05973.1"/>
    <property type="molecule type" value="Genomic_DNA"/>
</dbReference>
<evidence type="ECO:0000313" key="4">
    <source>
        <dbReference type="Proteomes" id="UP000499080"/>
    </source>
</evidence>
<dbReference type="Proteomes" id="UP000499080">
    <property type="component" value="Unassembled WGS sequence"/>
</dbReference>
<protein>
    <submittedName>
        <fullName evidence="2">Uncharacterized protein</fullName>
    </submittedName>
</protein>
<name>A0A4Y2U2W0_ARAVE</name>
<dbReference type="AlphaFoldDB" id="A0A4Y2U2W0"/>
<evidence type="ECO:0000313" key="2">
    <source>
        <dbReference type="EMBL" id="GBO05927.1"/>
    </source>
</evidence>
<organism evidence="2 4">
    <name type="scientific">Araneus ventricosus</name>
    <name type="common">Orbweaver spider</name>
    <name type="synonym">Epeira ventricosa</name>
    <dbReference type="NCBI Taxonomy" id="182803"/>
    <lineage>
        <taxon>Eukaryota</taxon>
        <taxon>Metazoa</taxon>
        <taxon>Ecdysozoa</taxon>
        <taxon>Arthropoda</taxon>
        <taxon>Chelicerata</taxon>
        <taxon>Arachnida</taxon>
        <taxon>Araneae</taxon>
        <taxon>Araneomorphae</taxon>
        <taxon>Entelegynae</taxon>
        <taxon>Araneoidea</taxon>
        <taxon>Araneidae</taxon>
        <taxon>Araneus</taxon>
    </lineage>
</organism>
<sequence>MPSVNVSKQKPRLIPFKLPKKSDKNPSANRSSAKRKYWLPGSVSSDGNNTRYRRRPSFPATRKINKIRTKPNIPTDPFAEEKAN</sequence>
<proteinExistence type="predicted"/>
<evidence type="ECO:0000313" key="3">
    <source>
        <dbReference type="EMBL" id="GBO05973.1"/>
    </source>
</evidence>
<dbReference type="EMBL" id="BGPR01032394">
    <property type="protein sequence ID" value="GBO05927.1"/>
    <property type="molecule type" value="Genomic_DNA"/>
</dbReference>
<reference evidence="2 4" key="1">
    <citation type="journal article" date="2019" name="Sci. Rep.">
        <title>Orb-weaving spider Araneus ventricosus genome elucidates the spidroin gene catalogue.</title>
        <authorList>
            <person name="Kono N."/>
            <person name="Nakamura H."/>
            <person name="Ohtoshi R."/>
            <person name="Moran D.A.P."/>
            <person name="Shinohara A."/>
            <person name="Yoshida Y."/>
            <person name="Fujiwara M."/>
            <person name="Mori M."/>
            <person name="Tomita M."/>
            <person name="Arakawa K."/>
        </authorList>
    </citation>
    <scope>NUCLEOTIDE SEQUENCE [LARGE SCALE GENOMIC DNA]</scope>
</reference>
<keyword evidence="4" id="KW-1185">Reference proteome</keyword>
<comment type="caution">
    <text evidence="2">The sequence shown here is derived from an EMBL/GenBank/DDBJ whole genome shotgun (WGS) entry which is preliminary data.</text>
</comment>